<dbReference type="EMBL" id="BIFR01000002">
    <property type="protein sequence ID" value="GCE16050.1"/>
    <property type="molecule type" value="Genomic_DNA"/>
</dbReference>
<dbReference type="InterPro" id="IPR000551">
    <property type="entry name" value="MerR-type_HTH_dom"/>
</dbReference>
<dbReference type="GO" id="GO:0006355">
    <property type="term" value="P:regulation of DNA-templated transcription"/>
    <property type="evidence" value="ECO:0007669"/>
    <property type="project" value="InterPro"/>
</dbReference>
<sequence>MSDQSPDSTFIQRNNLYNEQEICQYSRLDITVIRQLSDAGLVTGIKVVEESRRYSEEDLRLLRRVRRMYEDLGVNIEGVEIILRLSARLEHLQKELERYRSLQLEQNEV</sequence>
<gene>
    <name evidence="2" type="ORF">KTT_59090</name>
</gene>
<dbReference type="Pfam" id="PF13591">
    <property type="entry name" value="MerR_2"/>
    <property type="match status" value="1"/>
</dbReference>
<dbReference type="SUPFAM" id="SSF46955">
    <property type="entry name" value="Putative DNA-binding domain"/>
    <property type="match status" value="1"/>
</dbReference>
<dbReference type="Gene3D" id="1.10.1660.10">
    <property type="match status" value="1"/>
</dbReference>
<evidence type="ECO:0000313" key="2">
    <source>
        <dbReference type="EMBL" id="GCE16050.1"/>
    </source>
</evidence>
<protein>
    <recommendedName>
        <fullName evidence="1">HTH merR-type domain-containing protein</fullName>
    </recommendedName>
</protein>
<reference evidence="3" key="1">
    <citation type="submission" date="2018-12" db="EMBL/GenBank/DDBJ databases">
        <title>Tengunoibacter tsumagoiensis gen. nov., sp. nov., Dictyobacter kobayashii sp. nov., D. alpinus sp. nov., and D. joshuensis sp. nov. and description of Dictyobacteraceae fam. nov. within the order Ktedonobacterales isolated from Tengu-no-mugimeshi.</title>
        <authorList>
            <person name="Wang C.M."/>
            <person name="Zheng Y."/>
            <person name="Sakai Y."/>
            <person name="Toyoda A."/>
            <person name="Minakuchi Y."/>
            <person name="Abe K."/>
            <person name="Yokota A."/>
            <person name="Yabe S."/>
        </authorList>
    </citation>
    <scope>NUCLEOTIDE SEQUENCE [LARGE SCALE GENOMIC DNA]</scope>
    <source>
        <strain evidence="3">Uno3</strain>
    </source>
</reference>
<accession>A0A402AA84</accession>
<evidence type="ECO:0000313" key="3">
    <source>
        <dbReference type="Proteomes" id="UP000287352"/>
    </source>
</evidence>
<dbReference type="SMART" id="SM00422">
    <property type="entry name" value="HTH_MERR"/>
    <property type="match status" value="1"/>
</dbReference>
<dbReference type="PROSITE" id="PS50937">
    <property type="entry name" value="HTH_MERR_2"/>
    <property type="match status" value="1"/>
</dbReference>
<dbReference type="InterPro" id="IPR009061">
    <property type="entry name" value="DNA-bd_dom_put_sf"/>
</dbReference>
<dbReference type="OrthoDB" id="9814833at2"/>
<feature type="domain" description="HTH merR-type" evidence="1">
    <location>
        <begin position="52"/>
        <end position="85"/>
    </location>
</feature>
<comment type="caution">
    <text evidence="2">The sequence shown here is derived from an EMBL/GenBank/DDBJ whole genome shotgun (WGS) entry which is preliminary data.</text>
</comment>
<name>A0A402AA84_9CHLR</name>
<dbReference type="GO" id="GO:0003677">
    <property type="term" value="F:DNA binding"/>
    <property type="evidence" value="ECO:0007669"/>
    <property type="project" value="InterPro"/>
</dbReference>
<organism evidence="2 3">
    <name type="scientific">Tengunoibacter tsumagoiensis</name>
    <dbReference type="NCBI Taxonomy" id="2014871"/>
    <lineage>
        <taxon>Bacteria</taxon>
        <taxon>Bacillati</taxon>
        <taxon>Chloroflexota</taxon>
        <taxon>Ktedonobacteria</taxon>
        <taxon>Ktedonobacterales</taxon>
        <taxon>Dictyobacteraceae</taxon>
        <taxon>Tengunoibacter</taxon>
    </lineage>
</organism>
<evidence type="ECO:0000259" key="1">
    <source>
        <dbReference type="PROSITE" id="PS50937"/>
    </source>
</evidence>
<keyword evidence="3" id="KW-1185">Reference proteome</keyword>
<dbReference type="RefSeq" id="WP_126583436.1">
    <property type="nucleotide sequence ID" value="NZ_BIFR01000002.1"/>
</dbReference>
<proteinExistence type="predicted"/>
<dbReference type="Proteomes" id="UP000287352">
    <property type="component" value="Unassembled WGS sequence"/>
</dbReference>
<dbReference type="AlphaFoldDB" id="A0A402AA84"/>